<organism evidence="5 6">
    <name type="scientific">Teredinibacter turnerae (strain ATCC 39867 / T7901)</name>
    <dbReference type="NCBI Taxonomy" id="377629"/>
    <lineage>
        <taxon>Bacteria</taxon>
        <taxon>Pseudomonadati</taxon>
        <taxon>Pseudomonadota</taxon>
        <taxon>Gammaproteobacteria</taxon>
        <taxon>Cellvibrionales</taxon>
        <taxon>Cellvibrionaceae</taxon>
        <taxon>Teredinibacter</taxon>
    </lineage>
</organism>
<dbReference type="HOGENOM" id="CLU_050931_0_0_6"/>
<evidence type="ECO:0000313" key="5">
    <source>
        <dbReference type="EMBL" id="ACR11613.1"/>
    </source>
</evidence>
<keyword evidence="6" id="KW-1185">Reference proteome</keyword>
<dbReference type="InterPro" id="IPR025714">
    <property type="entry name" value="Methyltranfer_dom"/>
</dbReference>
<dbReference type="InterPro" id="IPR048647">
    <property type="entry name" value="RlmA_N"/>
</dbReference>
<sequence>MSWCCPKCMEPLIQQDKIFRCAQNHQYDQARQGYLNLLLANQKNSRNPGDSDTMIDARKAFLRAGFYAPLVEALQQAVCANVNKSAGCQLLDLGCGEGYYLEKIVASLGGSATAYGVDISKPAVRRAAVAGRQLQAKCEGLALFYAVASTYAIPLEDNCIDIALNVFAPFDGQEVLRVLRRGGLLVRVSPAERHLFQLKEKLYAEVRQHEKPAALNGFSIRTEQRLQFLIKLPNAAAIESLLAMTPLAWNGDPEARVALVGYEELSVEADFYIQVLEPEEMCQQ</sequence>
<gene>
    <name evidence="5" type="primary">rrmA</name>
    <name evidence="5" type="ordered locus">TERTU_2598</name>
</gene>
<dbReference type="GO" id="GO:0008168">
    <property type="term" value="F:methyltransferase activity"/>
    <property type="evidence" value="ECO:0007669"/>
    <property type="project" value="UniProtKB-KW"/>
</dbReference>
<evidence type="ECO:0000256" key="1">
    <source>
        <dbReference type="PIRSR" id="PIRSR018249-1"/>
    </source>
</evidence>
<feature type="binding site" evidence="2">
    <location>
        <begin position="97"/>
        <end position="98"/>
    </location>
    <ligand>
        <name>S-adenosyl-L-methionine</name>
        <dbReference type="ChEBI" id="CHEBI:59789"/>
    </ligand>
</feature>
<dbReference type="PANTHER" id="PTHR43460">
    <property type="entry name" value="METHYLTRANSFERASE"/>
    <property type="match status" value="1"/>
</dbReference>
<dbReference type="KEGG" id="ttu:TERTU_2598"/>
<dbReference type="STRING" id="377629.TERTU_2598"/>
<dbReference type="InterPro" id="IPR052939">
    <property type="entry name" value="23S_rRNA_MeTrnsfrase_RlmA"/>
</dbReference>
<name>C5BLS8_TERTT</name>
<proteinExistence type="predicted"/>
<dbReference type="AlphaFoldDB" id="C5BLS8"/>
<dbReference type="GO" id="GO:0046872">
    <property type="term" value="F:metal ion binding"/>
    <property type="evidence" value="ECO:0007669"/>
    <property type="project" value="UniProtKB-KW"/>
</dbReference>
<dbReference type="GO" id="GO:0032259">
    <property type="term" value="P:methylation"/>
    <property type="evidence" value="ECO:0007669"/>
    <property type="project" value="UniProtKB-KW"/>
</dbReference>
<dbReference type="Gene3D" id="3.40.50.150">
    <property type="entry name" value="Vaccinia Virus protein VP39"/>
    <property type="match status" value="1"/>
</dbReference>
<reference evidence="5 6" key="1">
    <citation type="journal article" date="2009" name="PLoS ONE">
        <title>The complete genome of Teredinibacter turnerae T7901: an intracellular endosymbiont of marine wood-boring bivalves (shipworms).</title>
        <authorList>
            <person name="Yang J.C."/>
            <person name="Madupu R."/>
            <person name="Durkin A.S."/>
            <person name="Ekborg N.A."/>
            <person name="Pedamallu C.S."/>
            <person name="Hostetler J.B."/>
            <person name="Radune D."/>
            <person name="Toms B.S."/>
            <person name="Henrissat B."/>
            <person name="Coutinho P.M."/>
            <person name="Schwarz S."/>
            <person name="Field L."/>
            <person name="Trindade-Silva A.E."/>
            <person name="Soares C.A.G."/>
            <person name="Elshahawi S."/>
            <person name="Hanora A."/>
            <person name="Schmidt E.W."/>
            <person name="Haygood M.G."/>
            <person name="Posfai J."/>
            <person name="Benner J."/>
            <person name="Madinger C."/>
            <person name="Nove J."/>
            <person name="Anton B."/>
            <person name="Chaudhary K."/>
            <person name="Foster J."/>
            <person name="Holman A."/>
            <person name="Kumar S."/>
            <person name="Lessard P.A."/>
            <person name="Luyten Y.A."/>
            <person name="Slatko B."/>
            <person name="Wood N."/>
            <person name="Wu B."/>
            <person name="Teplitski M."/>
            <person name="Mougous J.D."/>
            <person name="Ward N."/>
            <person name="Eisen J.A."/>
            <person name="Badger J.H."/>
            <person name="Distel D.L."/>
        </authorList>
    </citation>
    <scope>NUCLEOTIDE SEQUENCE [LARGE SCALE GENOMIC DNA]</scope>
    <source>
        <strain evidence="6">ATCC 39867 / T7901</strain>
    </source>
</reference>
<dbReference type="SUPFAM" id="SSF53335">
    <property type="entry name" value="S-adenosyl-L-methionine-dependent methyltransferases"/>
    <property type="match status" value="1"/>
</dbReference>
<feature type="binding site" evidence="2">
    <location>
        <position position="194"/>
    </location>
    <ligand>
        <name>S-adenosyl-L-methionine</name>
        <dbReference type="ChEBI" id="CHEBI:59789"/>
    </ligand>
</feature>
<evidence type="ECO:0000256" key="2">
    <source>
        <dbReference type="PIRSR" id="PIRSR018249-2"/>
    </source>
</evidence>
<keyword evidence="5" id="KW-0808">Transferase</keyword>
<protein>
    <submittedName>
        <fullName evidence="5">Ribosomal RNA large subunit methyltransferase A</fullName>
    </submittedName>
</protein>
<evidence type="ECO:0000259" key="3">
    <source>
        <dbReference type="Pfam" id="PF13847"/>
    </source>
</evidence>
<dbReference type="PIRSF" id="PIRSF018249">
    <property type="entry name" value="MyrA_prd"/>
    <property type="match status" value="1"/>
</dbReference>
<keyword evidence="1" id="KW-0862">Zinc</keyword>
<dbReference type="InterPro" id="IPR029063">
    <property type="entry name" value="SAM-dependent_MTases_sf"/>
</dbReference>
<dbReference type="eggNOG" id="COG2226">
    <property type="taxonomic scope" value="Bacteria"/>
</dbReference>
<dbReference type="Pfam" id="PF13847">
    <property type="entry name" value="Methyltransf_31"/>
    <property type="match status" value="1"/>
</dbReference>
<keyword evidence="5" id="KW-0489">Methyltransferase</keyword>
<dbReference type="CDD" id="cd02440">
    <property type="entry name" value="AdoMet_MTases"/>
    <property type="match status" value="1"/>
</dbReference>
<feature type="binding site" evidence="2">
    <location>
        <position position="67"/>
    </location>
    <ligand>
        <name>S-adenosyl-L-methionine</name>
        <dbReference type="ChEBI" id="CHEBI:59789"/>
    </ligand>
</feature>
<keyword evidence="1" id="KW-0479">Metal-binding</keyword>
<keyword evidence="2" id="KW-0949">S-adenosyl-L-methionine</keyword>
<dbReference type="Proteomes" id="UP000009080">
    <property type="component" value="Chromosome"/>
</dbReference>
<evidence type="ECO:0000313" key="6">
    <source>
        <dbReference type="Proteomes" id="UP000009080"/>
    </source>
</evidence>
<evidence type="ECO:0000259" key="4">
    <source>
        <dbReference type="Pfam" id="PF21302"/>
    </source>
</evidence>
<feature type="binding site" evidence="1">
    <location>
        <position position="21"/>
    </location>
    <ligand>
        <name>Zn(2+)</name>
        <dbReference type="ChEBI" id="CHEBI:29105"/>
    </ligand>
</feature>
<dbReference type="RefSeq" id="WP_015817725.1">
    <property type="nucleotide sequence ID" value="NC_012997.1"/>
</dbReference>
<dbReference type="InterPro" id="IPR016718">
    <property type="entry name" value="rRNA_m1G-MeTrfase_A_prd"/>
</dbReference>
<feature type="domain" description="23S rRNA (guanine(745)-N(1))-methyltransferase N-terminal" evidence="4">
    <location>
        <begin position="4"/>
        <end position="46"/>
    </location>
</feature>
<dbReference type="PANTHER" id="PTHR43460:SF1">
    <property type="entry name" value="METHYLTRANSFERASE TYPE 11 DOMAIN-CONTAINING PROTEIN"/>
    <property type="match status" value="1"/>
</dbReference>
<feature type="domain" description="Methyltransferase" evidence="3">
    <location>
        <begin position="85"/>
        <end position="207"/>
    </location>
</feature>
<feature type="binding site" evidence="1">
    <location>
        <position position="25"/>
    </location>
    <ligand>
        <name>Zn(2+)</name>
        <dbReference type="ChEBI" id="CHEBI:29105"/>
    </ligand>
</feature>
<accession>C5BLS8</accession>
<dbReference type="Pfam" id="PF21302">
    <property type="entry name" value="Zn_ribbon_RlmA"/>
    <property type="match status" value="1"/>
</dbReference>
<dbReference type="EMBL" id="CP001614">
    <property type="protein sequence ID" value="ACR11613.1"/>
    <property type="molecule type" value="Genomic_DNA"/>
</dbReference>